<organism evidence="1 2">
    <name type="scientific">Mucispirillum schaedleri ASF457</name>
    <dbReference type="NCBI Taxonomy" id="1379858"/>
    <lineage>
        <taxon>Bacteria</taxon>
        <taxon>Pseudomonadati</taxon>
        <taxon>Deferribacterota</taxon>
        <taxon>Deferribacteres</taxon>
        <taxon>Deferribacterales</taxon>
        <taxon>Mucispirillaceae</taxon>
        <taxon>Mucispirillum</taxon>
    </lineage>
</organism>
<reference evidence="1" key="1">
    <citation type="journal article" date="2014" name="Genome Announc.">
        <title>Draft genome sequences of the altered schaedler flora, a defined bacterial community from gnotobiotic mice.</title>
        <authorList>
            <person name="Wannemuehler M.J."/>
            <person name="Overstreet A.M."/>
            <person name="Ward D.V."/>
            <person name="Phillips G.J."/>
        </authorList>
    </citation>
    <scope>NUCLEOTIDE SEQUENCE</scope>
    <source>
        <strain evidence="1">ASF457</strain>
    </source>
</reference>
<accession>V2RQ54</accession>
<sequence>MLPVEFMLYSDISENISVNVVVKDETIWLTKLFRKGNFSPF</sequence>
<gene>
    <name evidence="1" type="ORF">N508_000658</name>
</gene>
<reference evidence="1" key="3">
    <citation type="submission" date="2022-06" db="EMBL/GenBank/DDBJ databases">
        <title>Resources to Facilitate Use of the Altered Schaedler Flora (ASF) Mouse Model to Study Microbiome Function.</title>
        <authorList>
            <person name="Proctor A."/>
            <person name="Parvinroo S."/>
            <person name="Richie T."/>
            <person name="Jia X."/>
            <person name="Lee S.T.M."/>
            <person name="Karp P.D."/>
            <person name="Paley S."/>
            <person name="Kostic A.D."/>
            <person name="Pierre J.F."/>
            <person name="Wannemuehler M.J."/>
            <person name="Phillips G.J."/>
        </authorList>
    </citation>
    <scope>NUCLEOTIDE SEQUENCE</scope>
    <source>
        <strain evidence="1">ASF457</strain>
    </source>
</reference>
<dbReference type="KEGG" id="msch:N508_000658"/>
<reference evidence="1" key="2">
    <citation type="submission" date="2022-05" db="EMBL/GenBank/DDBJ databases">
        <authorList>
            <person name="Proctor A.L."/>
            <person name="Phillips G.J."/>
            <person name="Wannemuehler M.J."/>
        </authorList>
    </citation>
    <scope>NUCLEOTIDE SEQUENCE</scope>
    <source>
        <strain evidence="1">ASF457</strain>
    </source>
</reference>
<protein>
    <submittedName>
        <fullName evidence="1">Uncharacterized protein</fullName>
    </submittedName>
</protein>
<evidence type="ECO:0000313" key="2">
    <source>
        <dbReference type="Proteomes" id="UP000017429"/>
    </source>
</evidence>
<name>V2RQ54_9BACT</name>
<keyword evidence="2" id="KW-1185">Reference proteome</keyword>
<evidence type="ECO:0000313" key="1">
    <source>
        <dbReference type="EMBL" id="USF23593.1"/>
    </source>
</evidence>
<proteinExistence type="predicted"/>
<dbReference type="Proteomes" id="UP000017429">
    <property type="component" value="Chromosome"/>
</dbReference>
<dbReference type="RefSeq" id="WP_023274966.1">
    <property type="nucleotide sequence ID" value="NZ_CP097562.1"/>
</dbReference>
<dbReference type="EMBL" id="CP097562">
    <property type="protein sequence ID" value="USF23593.1"/>
    <property type="molecule type" value="Genomic_DNA"/>
</dbReference>
<dbReference type="AlphaFoldDB" id="V2RQ54"/>